<dbReference type="InterPro" id="IPR002155">
    <property type="entry name" value="Thiolase"/>
</dbReference>
<evidence type="ECO:0000259" key="1">
    <source>
        <dbReference type="Pfam" id="PF22691"/>
    </source>
</evidence>
<proteinExistence type="predicted"/>
<dbReference type="EMBL" id="CADCVB010000098">
    <property type="protein sequence ID" value="CAA9427730.1"/>
    <property type="molecule type" value="Genomic_DNA"/>
</dbReference>
<dbReference type="AlphaFoldDB" id="A0A6J4Q130"/>
<dbReference type="PANTHER" id="PTHR42870:SF1">
    <property type="entry name" value="NON-SPECIFIC LIPID-TRANSFER PROTEIN-LIKE 2"/>
    <property type="match status" value="1"/>
</dbReference>
<feature type="domain" description="Thiolase C-terminal" evidence="1">
    <location>
        <begin position="235"/>
        <end position="377"/>
    </location>
</feature>
<dbReference type="PANTHER" id="PTHR42870">
    <property type="entry name" value="ACETYL-COA C-ACETYLTRANSFERASE"/>
    <property type="match status" value="1"/>
</dbReference>
<name>A0A6J4Q130_9ACTN</name>
<evidence type="ECO:0000313" key="2">
    <source>
        <dbReference type="EMBL" id="CAA9427730.1"/>
    </source>
</evidence>
<reference evidence="2" key="1">
    <citation type="submission" date="2020-02" db="EMBL/GenBank/DDBJ databases">
        <authorList>
            <person name="Meier V. D."/>
        </authorList>
    </citation>
    <scope>NUCLEOTIDE SEQUENCE</scope>
    <source>
        <strain evidence="2">AVDCRST_MAG78</strain>
    </source>
</reference>
<dbReference type="InterPro" id="IPR055140">
    <property type="entry name" value="Thiolase_C_2"/>
</dbReference>
<protein>
    <submittedName>
        <fullName evidence="2">Thiolase</fullName>
    </submittedName>
</protein>
<dbReference type="CDD" id="cd00829">
    <property type="entry name" value="SCP-x_thiolase"/>
    <property type="match status" value="1"/>
</dbReference>
<dbReference type="Gene3D" id="3.40.47.10">
    <property type="match status" value="1"/>
</dbReference>
<accession>A0A6J4Q130</accession>
<dbReference type="InterPro" id="IPR016039">
    <property type="entry name" value="Thiolase-like"/>
</dbReference>
<dbReference type="PIRSF" id="PIRSF000429">
    <property type="entry name" value="Ac-CoA_Ac_transf"/>
    <property type="match status" value="1"/>
</dbReference>
<organism evidence="2">
    <name type="scientific">uncultured Rubrobacteraceae bacterium</name>
    <dbReference type="NCBI Taxonomy" id="349277"/>
    <lineage>
        <taxon>Bacteria</taxon>
        <taxon>Bacillati</taxon>
        <taxon>Actinomycetota</taxon>
        <taxon>Rubrobacteria</taxon>
        <taxon>Rubrobacterales</taxon>
        <taxon>Rubrobacteraceae</taxon>
        <taxon>environmental samples</taxon>
    </lineage>
</organism>
<sequence>MSLRGRAAIVGVAESDLGEVGPGLTPLDLIGQATSRALEDAGLKKEDVDGLFSASAYYHMPTLSVGEYLGIRPRYSDATSMGGSSFVSHLFHAAAAIDTGLCEVALIAYGSTQRSAGGRLVSGSETLPYEAPYRPRYPVSMYALAASRHMHEYGTTREQLAEVAVAAREWAKLNPKAFVRDDLSVEDVLDSRMISSPLSVLDCCLVTDGGGAVLVTSAGRARELRKPPVYLLGAGEAHWHRNISQMPDLTVSAAAESGPRAYQMAKIGPEDVDVAMLYDAFTINTVLFLEDLGFCEKGEGGAFVSGGRISPGGELAVNTNGGGLSYNHPGMYGLLLLVEAARQIRGECGERQVADANLALVHGNGGVLSSQVSAILGSEEAL</sequence>
<dbReference type="SUPFAM" id="SSF53901">
    <property type="entry name" value="Thiolase-like"/>
    <property type="match status" value="2"/>
</dbReference>
<dbReference type="NCBIfam" id="NF004811">
    <property type="entry name" value="PRK06158.1"/>
    <property type="match status" value="1"/>
</dbReference>
<gene>
    <name evidence="2" type="ORF">AVDCRST_MAG78-1486</name>
</gene>
<dbReference type="Pfam" id="PF22691">
    <property type="entry name" value="Thiolase_C_1"/>
    <property type="match status" value="1"/>
</dbReference>
<dbReference type="GO" id="GO:0016747">
    <property type="term" value="F:acyltransferase activity, transferring groups other than amino-acyl groups"/>
    <property type="evidence" value="ECO:0007669"/>
    <property type="project" value="InterPro"/>
</dbReference>